<keyword evidence="2 5" id="KW-0238">DNA-binding</keyword>
<dbReference type="RefSeq" id="WP_072974419.1">
    <property type="nucleotide sequence ID" value="NZ_FQTY01000004.1"/>
</dbReference>
<dbReference type="Gene3D" id="1.20.120.530">
    <property type="entry name" value="GntR ligand-binding domain-like"/>
    <property type="match status" value="1"/>
</dbReference>
<organism evidence="5 6">
    <name type="scientific">Tissierella praeacuta DSM 18095</name>
    <dbReference type="NCBI Taxonomy" id="1123404"/>
    <lineage>
        <taxon>Bacteria</taxon>
        <taxon>Bacillati</taxon>
        <taxon>Bacillota</taxon>
        <taxon>Tissierellia</taxon>
        <taxon>Tissierellales</taxon>
        <taxon>Tissierellaceae</taxon>
        <taxon>Tissierella</taxon>
    </lineage>
</organism>
<dbReference type="InterPro" id="IPR011711">
    <property type="entry name" value="GntR_C"/>
</dbReference>
<gene>
    <name evidence="5" type="ORF">SAMN02745784_01269</name>
</gene>
<keyword evidence="1" id="KW-0805">Transcription regulation</keyword>
<sequence>MTDSKLDTDDIYEILKSRIIHLEYEPGQVLNEVDVADEFNMSRTPIRRVFQLLHGDKLLNIVPRFGAQVTPIDFKQMKHIFEVTRELDPFAARLAVERISNDNLVELEEIISRLKSYDINKDYQNAINDDERFHDIIFTSCGNPWLQEILTSLHYHTERLWHYCEQYFDSIELFSHTLGKVLEAIKEKDLDKAEKYAREHIDEFVLKIKKEML</sequence>
<dbReference type="InterPro" id="IPR008920">
    <property type="entry name" value="TF_FadR/GntR_C"/>
</dbReference>
<proteinExistence type="predicted"/>
<dbReference type="SMART" id="SM00895">
    <property type="entry name" value="FCD"/>
    <property type="match status" value="1"/>
</dbReference>
<dbReference type="PROSITE" id="PS50949">
    <property type="entry name" value="HTH_GNTR"/>
    <property type="match status" value="1"/>
</dbReference>
<protein>
    <submittedName>
        <fullName evidence="5">DNA-binding transcriptional regulator, GntR family</fullName>
    </submittedName>
</protein>
<evidence type="ECO:0000259" key="4">
    <source>
        <dbReference type="PROSITE" id="PS50949"/>
    </source>
</evidence>
<dbReference type="STRING" id="1123404.SAMN02745784_01269"/>
<dbReference type="GeneID" id="90995635"/>
<name>A0A1M4UZE4_9FIRM</name>
<dbReference type="Gene3D" id="1.10.10.10">
    <property type="entry name" value="Winged helix-like DNA-binding domain superfamily/Winged helix DNA-binding domain"/>
    <property type="match status" value="1"/>
</dbReference>
<dbReference type="InterPro" id="IPR036388">
    <property type="entry name" value="WH-like_DNA-bd_sf"/>
</dbReference>
<dbReference type="Pfam" id="PF00392">
    <property type="entry name" value="GntR"/>
    <property type="match status" value="1"/>
</dbReference>
<dbReference type="InterPro" id="IPR000524">
    <property type="entry name" value="Tscrpt_reg_HTH_GntR"/>
</dbReference>
<dbReference type="Proteomes" id="UP000184114">
    <property type="component" value="Unassembled WGS sequence"/>
</dbReference>
<evidence type="ECO:0000256" key="1">
    <source>
        <dbReference type="ARBA" id="ARBA00023015"/>
    </source>
</evidence>
<accession>A0A1M4UZE4</accession>
<dbReference type="SUPFAM" id="SSF48008">
    <property type="entry name" value="GntR ligand-binding domain-like"/>
    <property type="match status" value="1"/>
</dbReference>
<keyword evidence="6" id="KW-1185">Reference proteome</keyword>
<evidence type="ECO:0000313" key="6">
    <source>
        <dbReference type="Proteomes" id="UP000184114"/>
    </source>
</evidence>
<dbReference type="GO" id="GO:0003700">
    <property type="term" value="F:DNA-binding transcription factor activity"/>
    <property type="evidence" value="ECO:0007669"/>
    <property type="project" value="InterPro"/>
</dbReference>
<dbReference type="AlphaFoldDB" id="A0A1M4UZE4"/>
<dbReference type="SMART" id="SM00345">
    <property type="entry name" value="HTH_GNTR"/>
    <property type="match status" value="1"/>
</dbReference>
<dbReference type="InterPro" id="IPR036390">
    <property type="entry name" value="WH_DNA-bd_sf"/>
</dbReference>
<keyword evidence="3" id="KW-0804">Transcription</keyword>
<dbReference type="EMBL" id="FQTY01000004">
    <property type="protein sequence ID" value="SHE62007.1"/>
    <property type="molecule type" value="Genomic_DNA"/>
</dbReference>
<dbReference type="PANTHER" id="PTHR43537">
    <property type="entry name" value="TRANSCRIPTIONAL REGULATOR, GNTR FAMILY"/>
    <property type="match status" value="1"/>
</dbReference>
<evidence type="ECO:0000256" key="3">
    <source>
        <dbReference type="ARBA" id="ARBA00023163"/>
    </source>
</evidence>
<dbReference type="GO" id="GO:0003677">
    <property type="term" value="F:DNA binding"/>
    <property type="evidence" value="ECO:0007669"/>
    <property type="project" value="UniProtKB-KW"/>
</dbReference>
<feature type="domain" description="HTH gntR-type" evidence="4">
    <location>
        <begin position="5"/>
        <end position="72"/>
    </location>
</feature>
<dbReference type="PANTHER" id="PTHR43537:SF5">
    <property type="entry name" value="UXU OPERON TRANSCRIPTIONAL REGULATOR"/>
    <property type="match status" value="1"/>
</dbReference>
<dbReference type="SUPFAM" id="SSF46785">
    <property type="entry name" value="Winged helix' DNA-binding domain"/>
    <property type="match status" value="1"/>
</dbReference>
<dbReference type="Pfam" id="PF07729">
    <property type="entry name" value="FCD"/>
    <property type="match status" value="1"/>
</dbReference>
<reference evidence="6" key="1">
    <citation type="submission" date="2016-11" db="EMBL/GenBank/DDBJ databases">
        <authorList>
            <person name="Varghese N."/>
            <person name="Submissions S."/>
        </authorList>
    </citation>
    <scope>NUCLEOTIDE SEQUENCE [LARGE SCALE GENOMIC DNA]</scope>
    <source>
        <strain evidence="6">DSM 18095</strain>
    </source>
</reference>
<evidence type="ECO:0000313" key="5">
    <source>
        <dbReference type="EMBL" id="SHE62007.1"/>
    </source>
</evidence>
<evidence type="ECO:0000256" key="2">
    <source>
        <dbReference type="ARBA" id="ARBA00023125"/>
    </source>
</evidence>